<dbReference type="OrthoDB" id="128308at2759"/>
<feature type="domain" description="Restriction of telomere capping protein 4 C-terminal" evidence="1">
    <location>
        <begin position="1"/>
        <end position="73"/>
    </location>
</feature>
<evidence type="ECO:0000313" key="3">
    <source>
        <dbReference type="Proteomes" id="UP000521943"/>
    </source>
</evidence>
<dbReference type="Pfam" id="PF14474">
    <property type="entry name" value="RTC4"/>
    <property type="match status" value="1"/>
</dbReference>
<dbReference type="Proteomes" id="UP000521943">
    <property type="component" value="Unassembled WGS sequence"/>
</dbReference>
<dbReference type="EMBL" id="JACGCI010000025">
    <property type="protein sequence ID" value="KAF6756539.1"/>
    <property type="molecule type" value="Genomic_DNA"/>
</dbReference>
<gene>
    <name evidence="2" type="ORF">DFP72DRAFT_776430</name>
</gene>
<feature type="non-terminal residue" evidence="2">
    <location>
        <position position="76"/>
    </location>
</feature>
<feature type="non-terminal residue" evidence="2">
    <location>
        <position position="1"/>
    </location>
</feature>
<comment type="caution">
    <text evidence="2">The sequence shown here is derived from an EMBL/GenBank/DDBJ whole genome shotgun (WGS) entry which is preliminary data.</text>
</comment>
<organism evidence="2 3">
    <name type="scientific">Ephemerocybe angulata</name>
    <dbReference type="NCBI Taxonomy" id="980116"/>
    <lineage>
        <taxon>Eukaryota</taxon>
        <taxon>Fungi</taxon>
        <taxon>Dikarya</taxon>
        <taxon>Basidiomycota</taxon>
        <taxon>Agaricomycotina</taxon>
        <taxon>Agaricomycetes</taxon>
        <taxon>Agaricomycetidae</taxon>
        <taxon>Agaricales</taxon>
        <taxon>Agaricineae</taxon>
        <taxon>Psathyrellaceae</taxon>
        <taxon>Ephemerocybe</taxon>
    </lineage>
</organism>
<sequence>YSEKGFYILLETLHKMFSQDDYPDERYKPLPWQAAVEEILLPEAAVMLIMQDRNITEDEARHIHVESQVFGLHTHP</sequence>
<proteinExistence type="predicted"/>
<dbReference type="InterPro" id="IPR028094">
    <property type="entry name" value="RTC4_C"/>
</dbReference>
<evidence type="ECO:0000259" key="1">
    <source>
        <dbReference type="Pfam" id="PF14474"/>
    </source>
</evidence>
<name>A0A8H6I1Z5_9AGAR</name>
<dbReference type="AlphaFoldDB" id="A0A8H6I1Z5"/>
<keyword evidence="3" id="KW-1185">Reference proteome</keyword>
<accession>A0A8H6I1Z5</accession>
<evidence type="ECO:0000313" key="2">
    <source>
        <dbReference type="EMBL" id="KAF6756539.1"/>
    </source>
</evidence>
<protein>
    <recommendedName>
        <fullName evidence="1">Restriction of telomere capping protein 4 C-terminal domain-containing protein</fullName>
    </recommendedName>
</protein>
<reference evidence="2 3" key="1">
    <citation type="submission" date="2020-07" db="EMBL/GenBank/DDBJ databases">
        <title>Comparative genomics of pyrophilous fungi reveals a link between fire events and developmental genes.</title>
        <authorList>
            <consortium name="DOE Joint Genome Institute"/>
            <person name="Steindorff A.S."/>
            <person name="Carver A."/>
            <person name="Calhoun S."/>
            <person name="Stillman K."/>
            <person name="Liu H."/>
            <person name="Lipzen A."/>
            <person name="Pangilinan J."/>
            <person name="Labutti K."/>
            <person name="Bruns T.D."/>
            <person name="Grigoriev I.V."/>
        </authorList>
    </citation>
    <scope>NUCLEOTIDE SEQUENCE [LARGE SCALE GENOMIC DNA]</scope>
    <source>
        <strain evidence="2 3">CBS 144469</strain>
    </source>
</reference>